<sequence>MENREIEDSNKLKLPTIKQYKSTARQAYFNFIKSNLGIGVIVLPVVTYQVGLLWSIFLFVPIAFSCVKSSQFMIEIADDLNTENILYSDIIKQTLGILWAHILDIAIILQLIGLCIAYLIFLTESLAQSLIQIDIQMTKLQCLLLTLIIVIPLSFVRKIHFFHSTSKYGFYSALASFCIILYDCQNRLSIIDNFHFSNLMNFKNTFNYVGVAILCCEGIFTVLPIRDSMKNKFEFKSVAAQSLMTAFGISIFLSLISSSTYQQDTQSIVLFSIQNPILEVVSLILYSISLLLTFPLQLFPAVQIVESTFQKTIFQYTSFHDIEENSNDDSPILKDAVSICNKNDNITCEKDDEVFEDRFLQIIIRSTLMITIYFIAYCVPHLSHFLNLIGSIFGSLLQFCFPVLVHMIYFKNSKSTRLVIQYAIILIVSILAIFLGTAESLKHLL</sequence>
<dbReference type="PANTHER" id="PTHR22950">
    <property type="entry name" value="AMINO ACID TRANSPORTER"/>
    <property type="match status" value="1"/>
</dbReference>
<evidence type="ECO:0000256" key="1">
    <source>
        <dbReference type="ARBA" id="ARBA00004141"/>
    </source>
</evidence>
<evidence type="ECO:0000256" key="5">
    <source>
        <dbReference type="SAM" id="Phobius"/>
    </source>
</evidence>
<dbReference type="PANTHER" id="PTHR22950:SF666">
    <property type="entry name" value="VACUOLAR AMINO ACID TRANSPORTER 4"/>
    <property type="match status" value="1"/>
</dbReference>
<feature type="transmembrane region" description="Helical" evidence="5">
    <location>
        <begin position="36"/>
        <end position="64"/>
    </location>
</feature>
<proteinExistence type="predicted"/>
<evidence type="ECO:0000256" key="4">
    <source>
        <dbReference type="ARBA" id="ARBA00023136"/>
    </source>
</evidence>
<dbReference type="AlphaFoldDB" id="A0A8S1MFV2"/>
<feature type="transmembrane region" description="Helical" evidence="5">
    <location>
        <begin position="359"/>
        <end position="379"/>
    </location>
</feature>
<feature type="transmembrane region" description="Helical" evidence="5">
    <location>
        <begin position="142"/>
        <end position="162"/>
    </location>
</feature>
<evidence type="ECO:0000313" key="7">
    <source>
        <dbReference type="EMBL" id="CAD8079297.1"/>
    </source>
</evidence>
<dbReference type="EMBL" id="CAJJDM010000062">
    <property type="protein sequence ID" value="CAD8079297.1"/>
    <property type="molecule type" value="Genomic_DNA"/>
</dbReference>
<feature type="transmembrane region" description="Helical" evidence="5">
    <location>
        <begin position="97"/>
        <end position="121"/>
    </location>
</feature>
<evidence type="ECO:0000256" key="3">
    <source>
        <dbReference type="ARBA" id="ARBA00022989"/>
    </source>
</evidence>
<feature type="transmembrane region" description="Helical" evidence="5">
    <location>
        <begin position="386"/>
        <end position="408"/>
    </location>
</feature>
<evidence type="ECO:0000259" key="6">
    <source>
        <dbReference type="Pfam" id="PF01490"/>
    </source>
</evidence>
<feature type="domain" description="Amino acid transporter transmembrane" evidence="6">
    <location>
        <begin position="21"/>
        <end position="439"/>
    </location>
</feature>
<name>A0A8S1MFV2_PARPR</name>
<keyword evidence="4 5" id="KW-0472">Membrane</keyword>
<evidence type="ECO:0000256" key="2">
    <source>
        <dbReference type="ARBA" id="ARBA00022692"/>
    </source>
</evidence>
<feature type="transmembrane region" description="Helical" evidence="5">
    <location>
        <begin position="205"/>
        <end position="226"/>
    </location>
</feature>
<feature type="transmembrane region" description="Helical" evidence="5">
    <location>
        <begin position="238"/>
        <end position="256"/>
    </location>
</feature>
<evidence type="ECO:0000313" key="8">
    <source>
        <dbReference type="Proteomes" id="UP000688137"/>
    </source>
</evidence>
<comment type="subcellular location">
    <subcellularLocation>
        <location evidence="1">Membrane</location>
        <topology evidence="1">Multi-pass membrane protein</topology>
    </subcellularLocation>
</comment>
<accession>A0A8S1MFV2</accession>
<feature type="transmembrane region" description="Helical" evidence="5">
    <location>
        <begin position="277"/>
        <end position="299"/>
    </location>
</feature>
<dbReference type="InterPro" id="IPR013057">
    <property type="entry name" value="AA_transpt_TM"/>
</dbReference>
<organism evidence="7 8">
    <name type="scientific">Paramecium primaurelia</name>
    <dbReference type="NCBI Taxonomy" id="5886"/>
    <lineage>
        <taxon>Eukaryota</taxon>
        <taxon>Sar</taxon>
        <taxon>Alveolata</taxon>
        <taxon>Ciliophora</taxon>
        <taxon>Intramacronucleata</taxon>
        <taxon>Oligohymenophorea</taxon>
        <taxon>Peniculida</taxon>
        <taxon>Parameciidae</taxon>
        <taxon>Paramecium</taxon>
    </lineage>
</organism>
<gene>
    <name evidence="7" type="ORF">PPRIM_AZ9-3.1.T0610250</name>
</gene>
<keyword evidence="3 5" id="KW-1133">Transmembrane helix</keyword>
<reference evidence="7" key="1">
    <citation type="submission" date="2021-01" db="EMBL/GenBank/DDBJ databases">
        <authorList>
            <consortium name="Genoscope - CEA"/>
            <person name="William W."/>
        </authorList>
    </citation>
    <scope>NUCLEOTIDE SEQUENCE</scope>
</reference>
<comment type="caution">
    <text evidence="7">The sequence shown here is derived from an EMBL/GenBank/DDBJ whole genome shotgun (WGS) entry which is preliminary data.</text>
</comment>
<keyword evidence="8" id="KW-1185">Reference proteome</keyword>
<keyword evidence="2 5" id="KW-0812">Transmembrane</keyword>
<dbReference type="Pfam" id="PF01490">
    <property type="entry name" value="Aa_trans"/>
    <property type="match status" value="1"/>
</dbReference>
<dbReference type="Proteomes" id="UP000688137">
    <property type="component" value="Unassembled WGS sequence"/>
</dbReference>
<feature type="transmembrane region" description="Helical" evidence="5">
    <location>
        <begin position="168"/>
        <end position="184"/>
    </location>
</feature>
<dbReference type="GO" id="GO:0015179">
    <property type="term" value="F:L-amino acid transmembrane transporter activity"/>
    <property type="evidence" value="ECO:0007669"/>
    <property type="project" value="TreeGrafter"/>
</dbReference>
<dbReference type="OMA" id="FMIEIAD"/>
<protein>
    <recommendedName>
        <fullName evidence="6">Amino acid transporter transmembrane domain-containing protein</fullName>
    </recommendedName>
</protein>
<feature type="transmembrane region" description="Helical" evidence="5">
    <location>
        <begin position="420"/>
        <end position="438"/>
    </location>
</feature>
<dbReference type="GO" id="GO:0016020">
    <property type="term" value="C:membrane"/>
    <property type="evidence" value="ECO:0007669"/>
    <property type="project" value="UniProtKB-SubCell"/>
</dbReference>